<dbReference type="HOGENOM" id="CLU_1469270_0_0_1"/>
<reference evidence="2 3" key="1">
    <citation type="journal article" date="2014" name="BMC Genomics">
        <title>Adaptive genomic structural variation in the grape powdery mildew pathogen, Erysiphe necator.</title>
        <authorList>
            <person name="Jones L."/>
            <person name="Riaz S."/>
            <person name="Morales-Cruz A."/>
            <person name="Amrine K.C."/>
            <person name="McGuire B."/>
            <person name="Gubler W.D."/>
            <person name="Walker M.A."/>
            <person name="Cantu D."/>
        </authorList>
    </citation>
    <scope>NUCLEOTIDE SEQUENCE [LARGE SCALE GENOMIC DNA]</scope>
    <source>
        <strain evidence="3">c</strain>
    </source>
</reference>
<evidence type="ECO:0000313" key="3">
    <source>
        <dbReference type="Proteomes" id="UP000030854"/>
    </source>
</evidence>
<evidence type="ECO:0000313" key="2">
    <source>
        <dbReference type="EMBL" id="KHJ30180.1"/>
    </source>
</evidence>
<accession>A0A0B1NYR7</accession>
<name>A0A0B1NYR7_UNCNE</name>
<sequence>MHFSRARKKHNLKASINKQGYHTTPPSSLRILGIYFDPKLTWGAHVKKTQYKASTQIQSLRRLTQSTWGATFHKAKLLYSKIPAKSISSPPRGAGVNAQYALHIWGSQEDSHNPSLQDPHSSLRVSIVFVSTSLSPQHLFYEAPNDWPREYIVKGSILSQRTPDESKLLAQMVGCWLDFLEVVG</sequence>
<organism evidence="2 3">
    <name type="scientific">Uncinula necator</name>
    <name type="common">Grape powdery mildew</name>
    <dbReference type="NCBI Taxonomy" id="52586"/>
    <lineage>
        <taxon>Eukaryota</taxon>
        <taxon>Fungi</taxon>
        <taxon>Dikarya</taxon>
        <taxon>Ascomycota</taxon>
        <taxon>Pezizomycotina</taxon>
        <taxon>Leotiomycetes</taxon>
        <taxon>Erysiphales</taxon>
        <taxon>Erysiphaceae</taxon>
        <taxon>Erysiphe</taxon>
    </lineage>
</organism>
<protein>
    <submittedName>
        <fullName evidence="2">Uncharacterized protein</fullName>
    </submittedName>
</protein>
<dbReference type="EMBL" id="JNVN01004845">
    <property type="protein sequence ID" value="KHJ30180.1"/>
    <property type="molecule type" value="Genomic_DNA"/>
</dbReference>
<evidence type="ECO:0000256" key="1">
    <source>
        <dbReference type="SAM" id="MobiDB-lite"/>
    </source>
</evidence>
<keyword evidence="3" id="KW-1185">Reference proteome</keyword>
<dbReference type="AlphaFoldDB" id="A0A0B1NYR7"/>
<gene>
    <name evidence="2" type="ORF">EV44_g3358</name>
</gene>
<feature type="compositionally biased region" description="Basic residues" evidence="1">
    <location>
        <begin position="1"/>
        <end position="12"/>
    </location>
</feature>
<dbReference type="Proteomes" id="UP000030854">
    <property type="component" value="Unassembled WGS sequence"/>
</dbReference>
<proteinExistence type="predicted"/>
<comment type="caution">
    <text evidence="2">The sequence shown here is derived from an EMBL/GenBank/DDBJ whole genome shotgun (WGS) entry which is preliminary data.</text>
</comment>
<feature type="region of interest" description="Disordered" evidence="1">
    <location>
        <begin position="1"/>
        <end position="20"/>
    </location>
</feature>